<dbReference type="InterPro" id="IPR036653">
    <property type="entry name" value="CinA-like_C"/>
</dbReference>
<dbReference type="Gene3D" id="3.90.950.20">
    <property type="entry name" value="CinA-like"/>
    <property type="match status" value="1"/>
</dbReference>
<dbReference type="InterPro" id="IPR008135">
    <property type="entry name" value="Competence-induced_CinA"/>
</dbReference>
<dbReference type="CDD" id="cd00885">
    <property type="entry name" value="cinA"/>
    <property type="match status" value="1"/>
</dbReference>
<evidence type="ECO:0000313" key="3">
    <source>
        <dbReference type="EMBL" id="MCG4747265.1"/>
    </source>
</evidence>
<dbReference type="RefSeq" id="WP_117558463.1">
    <property type="nucleotide sequence ID" value="NZ_JAAITT010000024.1"/>
</dbReference>
<dbReference type="Gene3D" id="3.30.70.2860">
    <property type="match status" value="1"/>
</dbReference>
<evidence type="ECO:0000313" key="4">
    <source>
        <dbReference type="EMBL" id="NSJ50267.1"/>
    </source>
</evidence>
<evidence type="ECO:0000256" key="1">
    <source>
        <dbReference type="HAMAP-Rule" id="MF_00226"/>
    </source>
</evidence>
<gene>
    <name evidence="1" type="primary">cinA</name>
    <name evidence="4" type="ORF">G5B36_16385</name>
    <name evidence="3" type="ORF">L0N08_17715</name>
</gene>
<dbReference type="NCBIfam" id="TIGR00199">
    <property type="entry name" value="PncC_domain"/>
    <property type="match status" value="1"/>
</dbReference>
<comment type="similarity">
    <text evidence="1">Belongs to the CinA family.</text>
</comment>
<dbReference type="SMART" id="SM00852">
    <property type="entry name" value="MoCF_biosynth"/>
    <property type="match status" value="1"/>
</dbReference>
<dbReference type="PIRSF" id="PIRSF006728">
    <property type="entry name" value="CinA"/>
    <property type="match status" value="1"/>
</dbReference>
<dbReference type="PANTHER" id="PTHR13939:SF0">
    <property type="entry name" value="NMN AMIDOHYDROLASE-LIKE PROTEIN YFAY"/>
    <property type="match status" value="1"/>
</dbReference>
<organism evidence="3 6">
    <name type="scientific">Enterocloster aldenensis</name>
    <dbReference type="NCBI Taxonomy" id="358742"/>
    <lineage>
        <taxon>Bacteria</taxon>
        <taxon>Bacillati</taxon>
        <taxon>Bacillota</taxon>
        <taxon>Clostridia</taxon>
        <taxon>Lachnospirales</taxon>
        <taxon>Lachnospiraceae</taxon>
        <taxon>Enterocloster</taxon>
    </lineage>
</organism>
<evidence type="ECO:0000313" key="6">
    <source>
        <dbReference type="Proteomes" id="UP001299608"/>
    </source>
</evidence>
<dbReference type="NCBIfam" id="TIGR00200">
    <property type="entry name" value="cinA_nterm"/>
    <property type="match status" value="1"/>
</dbReference>
<reference evidence="4" key="2">
    <citation type="submission" date="2020-02" db="EMBL/GenBank/DDBJ databases">
        <authorList>
            <person name="Littmann E."/>
            <person name="Sorbara M."/>
        </authorList>
    </citation>
    <scope>NUCLEOTIDE SEQUENCE</scope>
    <source>
        <strain evidence="4">MSK.1.17</strain>
    </source>
</reference>
<dbReference type="PANTHER" id="PTHR13939">
    <property type="entry name" value="NICOTINAMIDE-NUCLEOTIDE AMIDOHYDROLASE PNCC"/>
    <property type="match status" value="1"/>
</dbReference>
<dbReference type="Pfam" id="PF00994">
    <property type="entry name" value="MoCF_biosynth"/>
    <property type="match status" value="1"/>
</dbReference>
<reference evidence="4 5" key="1">
    <citation type="journal article" date="2020" name="Cell Host Microbe">
        <title>Functional and Genomic Variation between Human-Derived Isolates of Lachnospiraceae Reveals Inter- and Intra-Species Diversity.</title>
        <authorList>
            <person name="Sorbara M.T."/>
            <person name="Littmann E.R."/>
            <person name="Fontana E."/>
            <person name="Moody T.U."/>
            <person name="Kohout C.E."/>
            <person name="Gjonbalaj M."/>
            <person name="Eaton V."/>
            <person name="Seok R."/>
            <person name="Leiner I.M."/>
            <person name="Pamer E.G."/>
        </authorList>
    </citation>
    <scope>NUCLEOTIDE SEQUENCE [LARGE SCALE GENOMIC DNA]</scope>
    <source>
        <strain evidence="4 5">MSK.1.17</strain>
    </source>
</reference>
<protein>
    <recommendedName>
        <fullName evidence="1">Putative competence-damage inducible protein</fullName>
    </recommendedName>
</protein>
<feature type="domain" description="MoaB/Mog" evidence="2">
    <location>
        <begin position="4"/>
        <end position="172"/>
    </location>
</feature>
<dbReference type="SUPFAM" id="SSF53218">
    <property type="entry name" value="Molybdenum cofactor biosynthesis proteins"/>
    <property type="match status" value="1"/>
</dbReference>
<sequence>MTAELISVGTELLMGNIVNSNTRFLAEKCALLGFDMYYQVTVGDNYGRMKDVIETALKRSDLIILTGGLGPTEDDLTKEVCAAVMGMELVEDPHTRKHLEAFFVNNIYREIPENNWKMATVPKGALVLDNHNGMAPGLILEREGKAAILLPGPPGELYPMFNDQVFPWLQKRQQSVLVSRMVKICGCGESQVEDRILDLIDSQTNPTIATYAKTAEVHLRITARAGNREDAEALIEPVLEEISRRFKEKIYTTDEKVSLEMAVVELLKKHKLTMSTAESCTGGMVAAKLVNVSGVSQVFMQGMVTYSNEAKMRLLGVKEETLKAYGAVSGQTAAEMAAGGAAMSRTDVCVAITGLAGPDGGTDKKPVGLVYMACCLKGKVTVREYHFKGNRDKIREQSMMKALDLVRLCILEQGDC</sequence>
<dbReference type="Proteomes" id="UP000669239">
    <property type="component" value="Unassembled WGS sequence"/>
</dbReference>
<dbReference type="AlphaFoldDB" id="A0AAW5BZH6"/>
<dbReference type="InterPro" id="IPR050101">
    <property type="entry name" value="CinA"/>
</dbReference>
<keyword evidence="5" id="KW-1185">Reference proteome</keyword>
<dbReference type="InterPro" id="IPR001453">
    <property type="entry name" value="MoaB/Mog_dom"/>
</dbReference>
<dbReference type="HAMAP" id="MF_00226_B">
    <property type="entry name" value="CinA_B"/>
    <property type="match status" value="1"/>
</dbReference>
<dbReference type="Pfam" id="PF02464">
    <property type="entry name" value="CinA"/>
    <property type="match status" value="1"/>
</dbReference>
<dbReference type="InterPro" id="IPR008136">
    <property type="entry name" value="CinA_C"/>
</dbReference>
<dbReference type="NCBIfam" id="NF001813">
    <property type="entry name" value="PRK00549.1"/>
    <property type="match status" value="1"/>
</dbReference>
<dbReference type="Gene3D" id="3.40.980.10">
    <property type="entry name" value="MoaB/Mog-like domain"/>
    <property type="match status" value="1"/>
</dbReference>
<dbReference type="Pfam" id="PF18146">
    <property type="entry name" value="CinA_KH"/>
    <property type="match status" value="1"/>
</dbReference>
<reference evidence="3" key="3">
    <citation type="submission" date="2022-01" db="EMBL/GenBank/DDBJ databases">
        <title>Collection of gut derived symbiotic bacterial strains cultured from healthy donors.</title>
        <authorList>
            <person name="Lin H."/>
            <person name="Kohout C."/>
            <person name="Waligurski E."/>
            <person name="Pamer E.G."/>
        </authorList>
    </citation>
    <scope>NUCLEOTIDE SEQUENCE</scope>
    <source>
        <strain evidence="3">DFI.6.55</strain>
    </source>
</reference>
<dbReference type="Proteomes" id="UP001299608">
    <property type="component" value="Unassembled WGS sequence"/>
</dbReference>
<proteinExistence type="inferred from homology"/>
<dbReference type="EMBL" id="JAAITT010000024">
    <property type="protein sequence ID" value="NSJ50267.1"/>
    <property type="molecule type" value="Genomic_DNA"/>
</dbReference>
<accession>A0AAW5BZH6</accession>
<dbReference type="InterPro" id="IPR036425">
    <property type="entry name" value="MoaB/Mog-like_dom_sf"/>
</dbReference>
<comment type="caution">
    <text evidence="3">The sequence shown here is derived from an EMBL/GenBank/DDBJ whole genome shotgun (WGS) entry which is preliminary data.</text>
</comment>
<name>A0AAW5BZH6_9FIRM</name>
<dbReference type="SUPFAM" id="SSF142433">
    <property type="entry name" value="CinA-like"/>
    <property type="match status" value="1"/>
</dbReference>
<dbReference type="InterPro" id="IPR041424">
    <property type="entry name" value="CinA_KH"/>
</dbReference>
<dbReference type="EMBL" id="JAKNGE010000022">
    <property type="protein sequence ID" value="MCG4747265.1"/>
    <property type="molecule type" value="Genomic_DNA"/>
</dbReference>
<evidence type="ECO:0000259" key="2">
    <source>
        <dbReference type="SMART" id="SM00852"/>
    </source>
</evidence>
<evidence type="ECO:0000313" key="5">
    <source>
        <dbReference type="Proteomes" id="UP000669239"/>
    </source>
</evidence>